<keyword evidence="2" id="KW-1185">Reference proteome</keyword>
<reference evidence="2" key="1">
    <citation type="journal article" date="2020" name="Stud. Mycol.">
        <title>101 Dothideomycetes genomes: A test case for predicting lifestyles and emergence of pathogens.</title>
        <authorList>
            <person name="Haridas S."/>
            <person name="Albert R."/>
            <person name="Binder M."/>
            <person name="Bloem J."/>
            <person name="LaButti K."/>
            <person name="Salamov A."/>
            <person name="Andreopoulos B."/>
            <person name="Baker S."/>
            <person name="Barry K."/>
            <person name="Bills G."/>
            <person name="Bluhm B."/>
            <person name="Cannon C."/>
            <person name="Castanera R."/>
            <person name="Culley D."/>
            <person name="Daum C."/>
            <person name="Ezra D."/>
            <person name="Gonzalez J."/>
            <person name="Henrissat B."/>
            <person name="Kuo A."/>
            <person name="Liang C."/>
            <person name="Lipzen A."/>
            <person name="Lutzoni F."/>
            <person name="Magnuson J."/>
            <person name="Mondo S."/>
            <person name="Nolan M."/>
            <person name="Ohm R."/>
            <person name="Pangilinan J."/>
            <person name="Park H.-J."/>
            <person name="Ramirez L."/>
            <person name="Alfaro M."/>
            <person name="Sun H."/>
            <person name="Tritt A."/>
            <person name="Yoshinaga Y."/>
            <person name="Zwiers L.-H."/>
            <person name="Turgeon B."/>
            <person name="Goodwin S."/>
            <person name="Spatafora J."/>
            <person name="Crous P."/>
            <person name="Grigoriev I."/>
        </authorList>
    </citation>
    <scope>NUCLEOTIDE SEQUENCE [LARGE SCALE GENOMIC DNA]</scope>
    <source>
        <strain evidence="2">CECT 20119</strain>
    </source>
</reference>
<proteinExistence type="predicted"/>
<dbReference type="EMBL" id="ML992515">
    <property type="protein sequence ID" value="KAF2219670.1"/>
    <property type="molecule type" value="Genomic_DNA"/>
</dbReference>
<dbReference type="AlphaFoldDB" id="A0A6A6G2L0"/>
<gene>
    <name evidence="1" type="ORF">BDZ85DRAFT_39622</name>
</gene>
<evidence type="ECO:0000313" key="2">
    <source>
        <dbReference type="Proteomes" id="UP000799538"/>
    </source>
</evidence>
<dbReference type="Proteomes" id="UP000799538">
    <property type="component" value="Unassembled WGS sequence"/>
</dbReference>
<organism evidence="1 2">
    <name type="scientific">Elsinoe ampelina</name>
    <dbReference type="NCBI Taxonomy" id="302913"/>
    <lineage>
        <taxon>Eukaryota</taxon>
        <taxon>Fungi</taxon>
        <taxon>Dikarya</taxon>
        <taxon>Ascomycota</taxon>
        <taxon>Pezizomycotina</taxon>
        <taxon>Dothideomycetes</taxon>
        <taxon>Dothideomycetidae</taxon>
        <taxon>Myriangiales</taxon>
        <taxon>Elsinoaceae</taxon>
        <taxon>Elsinoe</taxon>
    </lineage>
</organism>
<name>A0A6A6G2L0_9PEZI</name>
<sequence length="93" mass="10307">MRLCSPTHYRSSRFAIYRTCSTRVLVTLISSSALAFHHINSTACFDTQKSRSSIIKTFIAKSRRWTASSPPSMRTTSALIPRSASLVVGRGRA</sequence>
<accession>A0A6A6G2L0</accession>
<protein>
    <submittedName>
        <fullName evidence="1">Uncharacterized protein</fullName>
    </submittedName>
</protein>
<evidence type="ECO:0000313" key="1">
    <source>
        <dbReference type="EMBL" id="KAF2219670.1"/>
    </source>
</evidence>